<name>A0ABX8CJG1_9NOCA</name>
<gene>
    <name evidence="1" type="ORF">KHQ06_28185</name>
</gene>
<dbReference type="Proteomes" id="UP000683310">
    <property type="component" value="Chromosome"/>
</dbReference>
<accession>A0ABX8CJG1</accession>
<proteinExistence type="predicted"/>
<protein>
    <submittedName>
        <fullName evidence="1">Uncharacterized protein</fullName>
    </submittedName>
</protein>
<dbReference type="EMBL" id="CP074371">
    <property type="protein sequence ID" value="QVI20107.1"/>
    <property type="molecule type" value="Genomic_DNA"/>
</dbReference>
<reference evidence="1 2" key="1">
    <citation type="submission" date="2021-04" db="EMBL/GenBank/DDBJ databases">
        <title>Nocardia tengchongensis.</title>
        <authorList>
            <person name="Zhuang k."/>
            <person name="Ran Y."/>
            <person name="Li W."/>
        </authorList>
    </citation>
    <scope>NUCLEOTIDE SEQUENCE [LARGE SCALE GENOMIC DNA]</scope>
    <source>
        <strain evidence="1 2">CFH S0057</strain>
    </source>
</reference>
<evidence type="ECO:0000313" key="1">
    <source>
        <dbReference type="EMBL" id="QVI20107.1"/>
    </source>
</evidence>
<keyword evidence="2" id="KW-1185">Reference proteome</keyword>
<sequence>MIRHAIGFLRRDVSGASWLNDEAAIHATSQECDTRVSLVVLADSARWGDHLVNHLLTLTYGEDADDLIVPTIDHLDTSELRALVKVADVICADTRKRYTAALNEDDEYDVERVEIRDAVSLREVAQHETSRGWIHKR</sequence>
<organism evidence="1 2">
    <name type="scientific">Nocardia tengchongensis</name>
    <dbReference type="NCBI Taxonomy" id="2055889"/>
    <lineage>
        <taxon>Bacteria</taxon>
        <taxon>Bacillati</taxon>
        <taxon>Actinomycetota</taxon>
        <taxon>Actinomycetes</taxon>
        <taxon>Mycobacteriales</taxon>
        <taxon>Nocardiaceae</taxon>
        <taxon>Nocardia</taxon>
    </lineage>
</organism>
<evidence type="ECO:0000313" key="2">
    <source>
        <dbReference type="Proteomes" id="UP000683310"/>
    </source>
</evidence>